<dbReference type="EMBL" id="JABEZX010000002">
    <property type="protein sequence ID" value="MBA0549819.1"/>
    <property type="molecule type" value="Genomic_DNA"/>
</dbReference>
<evidence type="ECO:0000256" key="7">
    <source>
        <dbReference type="ARBA" id="ARBA00022737"/>
    </source>
</evidence>
<evidence type="ECO:0000256" key="10">
    <source>
        <dbReference type="ARBA" id="ARBA00023170"/>
    </source>
</evidence>
<evidence type="ECO:0000256" key="3">
    <source>
        <dbReference type="ARBA" id="ARBA00022475"/>
    </source>
</evidence>
<dbReference type="InterPro" id="IPR032675">
    <property type="entry name" value="LRR_dom_sf"/>
</dbReference>
<comment type="subcellular location">
    <subcellularLocation>
        <location evidence="1">Cell membrane</location>
    </subcellularLocation>
    <subcellularLocation>
        <location evidence="11">Endomembrane system</location>
        <topology evidence="11">Single-pass membrane protein</topology>
    </subcellularLocation>
</comment>
<dbReference type="InterPro" id="IPR001611">
    <property type="entry name" value="Leu-rich_rpt"/>
</dbReference>
<keyword evidence="9 12" id="KW-0472">Membrane</keyword>
<organism evidence="13 14">
    <name type="scientific">Gossypium lobatum</name>
    <dbReference type="NCBI Taxonomy" id="34289"/>
    <lineage>
        <taxon>Eukaryota</taxon>
        <taxon>Viridiplantae</taxon>
        <taxon>Streptophyta</taxon>
        <taxon>Embryophyta</taxon>
        <taxon>Tracheophyta</taxon>
        <taxon>Spermatophyta</taxon>
        <taxon>Magnoliopsida</taxon>
        <taxon>eudicotyledons</taxon>
        <taxon>Gunneridae</taxon>
        <taxon>Pentapetalae</taxon>
        <taxon>rosids</taxon>
        <taxon>malvids</taxon>
        <taxon>Malvales</taxon>
        <taxon>Malvaceae</taxon>
        <taxon>Malvoideae</taxon>
        <taxon>Gossypium</taxon>
    </lineage>
</organism>
<evidence type="ECO:0000256" key="12">
    <source>
        <dbReference type="SAM" id="Phobius"/>
    </source>
</evidence>
<evidence type="ECO:0000313" key="13">
    <source>
        <dbReference type="EMBL" id="MBA0549819.1"/>
    </source>
</evidence>
<feature type="non-terminal residue" evidence="13">
    <location>
        <position position="219"/>
    </location>
</feature>
<evidence type="ECO:0000256" key="5">
    <source>
        <dbReference type="ARBA" id="ARBA00022692"/>
    </source>
</evidence>
<evidence type="ECO:0000256" key="8">
    <source>
        <dbReference type="ARBA" id="ARBA00022989"/>
    </source>
</evidence>
<keyword evidence="10" id="KW-0675">Receptor</keyword>
<keyword evidence="8 12" id="KW-1133">Transmembrane helix</keyword>
<keyword evidence="3" id="KW-1003">Cell membrane</keyword>
<keyword evidence="5 12" id="KW-0812">Transmembrane</keyword>
<keyword evidence="6" id="KW-0732">Signal</keyword>
<dbReference type="Proteomes" id="UP000593572">
    <property type="component" value="Unassembled WGS sequence"/>
</dbReference>
<keyword evidence="4" id="KW-0433">Leucine-rich repeat</keyword>
<evidence type="ECO:0000256" key="9">
    <source>
        <dbReference type="ARBA" id="ARBA00023136"/>
    </source>
</evidence>
<dbReference type="InterPro" id="IPR051502">
    <property type="entry name" value="RLP_Defense_Trigger"/>
</dbReference>
<dbReference type="Pfam" id="PF00560">
    <property type="entry name" value="LRR_1"/>
    <property type="match status" value="3"/>
</dbReference>
<dbReference type="AlphaFoldDB" id="A0A7J8LBR9"/>
<sequence>MTTVEPNKDVFKIEFLTKNCLLSYKGNILNYLSRLDLSCNNLTGQIPQSLGKLFAIHALNLSHNHLTVFLPVSLSNLSQVGSLDFSYNKLSGKIPSELVNLNFLEVFSVAHNNISGRIPSNGQFATFSISNYEGNPFLYGLRLEKNHTKVIDMPFASDETEGKWYEIDRVSFFASFVATYCVFLLSFGVVSTLILIGEGDGSIYLRILFTVPIVVDTFR</sequence>
<evidence type="ECO:0000256" key="6">
    <source>
        <dbReference type="ARBA" id="ARBA00022729"/>
    </source>
</evidence>
<protein>
    <submittedName>
        <fullName evidence="13">Uncharacterized protein</fullName>
    </submittedName>
</protein>
<name>A0A7J8LBR9_9ROSI</name>
<proteinExistence type="inferred from homology"/>
<dbReference type="GO" id="GO:0005886">
    <property type="term" value="C:plasma membrane"/>
    <property type="evidence" value="ECO:0007669"/>
    <property type="project" value="UniProtKB-SubCell"/>
</dbReference>
<dbReference type="PANTHER" id="PTHR48062">
    <property type="entry name" value="RECEPTOR-LIKE PROTEIN 14"/>
    <property type="match status" value="1"/>
</dbReference>
<evidence type="ECO:0000256" key="4">
    <source>
        <dbReference type="ARBA" id="ARBA00022614"/>
    </source>
</evidence>
<feature type="transmembrane region" description="Helical" evidence="12">
    <location>
        <begin position="172"/>
        <end position="196"/>
    </location>
</feature>
<dbReference type="Gene3D" id="3.80.10.10">
    <property type="entry name" value="Ribonuclease Inhibitor"/>
    <property type="match status" value="1"/>
</dbReference>
<keyword evidence="14" id="KW-1185">Reference proteome</keyword>
<comment type="caution">
    <text evidence="13">The sequence shown here is derived from an EMBL/GenBank/DDBJ whole genome shotgun (WGS) entry which is preliminary data.</text>
</comment>
<accession>A0A7J8LBR9</accession>
<gene>
    <name evidence="13" type="ORF">Golob_020828</name>
</gene>
<comment type="similarity">
    <text evidence="2">Belongs to the RLP family.</text>
</comment>
<dbReference type="PANTHER" id="PTHR48062:SF52">
    <property type="entry name" value="RECEPTOR-LIKE PROTEIN 8-RELATED"/>
    <property type="match status" value="1"/>
</dbReference>
<evidence type="ECO:0000313" key="14">
    <source>
        <dbReference type="Proteomes" id="UP000593572"/>
    </source>
</evidence>
<evidence type="ECO:0000256" key="1">
    <source>
        <dbReference type="ARBA" id="ARBA00004236"/>
    </source>
</evidence>
<evidence type="ECO:0000256" key="11">
    <source>
        <dbReference type="ARBA" id="ARBA00037847"/>
    </source>
</evidence>
<keyword evidence="7" id="KW-0677">Repeat</keyword>
<evidence type="ECO:0000256" key="2">
    <source>
        <dbReference type="ARBA" id="ARBA00009592"/>
    </source>
</evidence>
<dbReference type="SUPFAM" id="SSF52058">
    <property type="entry name" value="L domain-like"/>
    <property type="match status" value="1"/>
</dbReference>
<reference evidence="13 14" key="1">
    <citation type="journal article" date="2019" name="Genome Biol. Evol.">
        <title>Insights into the evolution of the New World diploid cottons (Gossypium, subgenus Houzingenia) based on genome sequencing.</title>
        <authorList>
            <person name="Grover C.E."/>
            <person name="Arick M.A. 2nd"/>
            <person name="Thrash A."/>
            <person name="Conover J.L."/>
            <person name="Sanders W.S."/>
            <person name="Peterson D.G."/>
            <person name="Frelichowski J.E."/>
            <person name="Scheffler J.A."/>
            <person name="Scheffler B.E."/>
            <person name="Wendel J.F."/>
        </authorList>
    </citation>
    <scope>NUCLEOTIDE SEQUENCE [LARGE SCALE GENOMIC DNA]</scope>
    <source>
        <strain evidence="13">157</strain>
        <tissue evidence="13">Leaf</tissue>
    </source>
</reference>
<dbReference type="FunFam" id="3.80.10.10:FF:000383">
    <property type="entry name" value="Leucine-rich repeat receptor protein kinase EMS1"/>
    <property type="match status" value="1"/>
</dbReference>